<evidence type="ECO:0000256" key="3">
    <source>
        <dbReference type="ARBA" id="ARBA00023015"/>
    </source>
</evidence>
<dbReference type="CDD" id="cd01108">
    <property type="entry name" value="HTH_CueR"/>
    <property type="match status" value="1"/>
</dbReference>
<sequence>MNIGAAAKASGVSAKMIRYYEEQGLIVAAKRTDAGYRIYSEQDVQVLRFIKRARDLGFAVEWIKSLLALWQDQQRHSGDVRALAQRHVDELQQKIAQLQQMVGTLQTLIDCCAGDARPDCPILADLEQVHTPHCHQ</sequence>
<keyword evidence="2" id="KW-0963">Cytoplasm</keyword>
<dbReference type="Pfam" id="PF09278">
    <property type="entry name" value="MerR-DNA-bind"/>
    <property type="match status" value="1"/>
</dbReference>
<feature type="domain" description="HTH merR-type" evidence="7">
    <location>
        <begin position="1"/>
        <end position="69"/>
    </location>
</feature>
<dbReference type="SMART" id="SM00422">
    <property type="entry name" value="HTH_MERR"/>
    <property type="match status" value="1"/>
</dbReference>
<dbReference type="PANTHER" id="PTHR30204">
    <property type="entry name" value="REDOX-CYCLING DRUG-SENSING TRANSCRIPTIONAL ACTIVATOR SOXR"/>
    <property type="match status" value="1"/>
</dbReference>
<organism evidence="8 9">
    <name type="scientific">Vitreoscilla massiliensis</name>
    <dbReference type="NCBI Taxonomy" id="1689272"/>
    <lineage>
        <taxon>Bacteria</taxon>
        <taxon>Pseudomonadati</taxon>
        <taxon>Pseudomonadota</taxon>
        <taxon>Betaproteobacteria</taxon>
        <taxon>Neisseriales</taxon>
        <taxon>Neisseriaceae</taxon>
        <taxon>Vitreoscilla</taxon>
    </lineage>
</organism>
<keyword evidence="5" id="KW-0804">Transcription</keyword>
<evidence type="ECO:0000313" key="9">
    <source>
        <dbReference type="Proteomes" id="UP000832011"/>
    </source>
</evidence>
<dbReference type="PRINTS" id="PR00040">
    <property type="entry name" value="HTHMERR"/>
</dbReference>
<dbReference type="InterPro" id="IPR011789">
    <property type="entry name" value="CueR"/>
</dbReference>
<evidence type="ECO:0000256" key="5">
    <source>
        <dbReference type="ARBA" id="ARBA00023163"/>
    </source>
</evidence>
<gene>
    <name evidence="8" type="primary">cueR</name>
    <name evidence="8" type="ORF">LVJ82_16565</name>
</gene>
<evidence type="ECO:0000259" key="7">
    <source>
        <dbReference type="PROSITE" id="PS50937"/>
    </source>
</evidence>
<keyword evidence="4" id="KW-0238">DNA-binding</keyword>
<dbReference type="Pfam" id="PF00376">
    <property type="entry name" value="MerR"/>
    <property type="match status" value="1"/>
</dbReference>
<dbReference type="InterPro" id="IPR015358">
    <property type="entry name" value="Tscrpt_reg_MerR_DNA-bd"/>
</dbReference>
<reference evidence="8 9" key="1">
    <citation type="journal article" date="2022" name="Res Sq">
        <title>Evolution of multicellular longitudinally dividing oral cavity symbionts (Neisseriaceae).</title>
        <authorList>
            <person name="Nyongesa S."/>
            <person name="Weber P."/>
            <person name="Bernet E."/>
            <person name="Pullido F."/>
            <person name="Nieckarz M."/>
            <person name="Delaby M."/>
            <person name="Nieves C."/>
            <person name="Viehboeck T."/>
            <person name="Krause N."/>
            <person name="Rivera-Millot A."/>
            <person name="Nakamura A."/>
            <person name="Vischer N."/>
            <person name="VanNieuwenhze M."/>
            <person name="Brun Y."/>
            <person name="Cava F."/>
            <person name="Bulgheresi S."/>
            <person name="Veyrier F."/>
        </authorList>
    </citation>
    <scope>NUCLEOTIDE SEQUENCE [LARGE SCALE GENOMIC DNA]</scope>
    <source>
        <strain evidence="8 9">SN4</strain>
    </source>
</reference>
<dbReference type="PROSITE" id="PS00552">
    <property type="entry name" value="HTH_MERR_1"/>
    <property type="match status" value="1"/>
</dbReference>
<keyword evidence="3" id="KW-0805">Transcription regulation</keyword>
<name>A0ABY4E6M1_9NEIS</name>
<comment type="subcellular location">
    <subcellularLocation>
        <location evidence="1">Cytoplasm</location>
    </subcellularLocation>
</comment>
<keyword evidence="9" id="KW-1185">Reference proteome</keyword>
<dbReference type="PANTHER" id="PTHR30204:SF94">
    <property type="entry name" value="HEAVY METAL-DEPENDENT TRANSCRIPTIONAL REGULATOR HI_0293-RELATED"/>
    <property type="match status" value="1"/>
</dbReference>
<dbReference type="SUPFAM" id="SSF46955">
    <property type="entry name" value="Putative DNA-binding domain"/>
    <property type="match status" value="1"/>
</dbReference>
<evidence type="ECO:0000256" key="6">
    <source>
        <dbReference type="SAM" id="Coils"/>
    </source>
</evidence>
<evidence type="ECO:0000256" key="4">
    <source>
        <dbReference type="ARBA" id="ARBA00023125"/>
    </source>
</evidence>
<proteinExistence type="predicted"/>
<dbReference type="EMBL" id="CP091511">
    <property type="protein sequence ID" value="UOO89037.1"/>
    <property type="molecule type" value="Genomic_DNA"/>
</dbReference>
<dbReference type="Proteomes" id="UP000832011">
    <property type="component" value="Chromosome"/>
</dbReference>
<evidence type="ECO:0000313" key="8">
    <source>
        <dbReference type="EMBL" id="UOO89037.1"/>
    </source>
</evidence>
<dbReference type="InterPro" id="IPR000551">
    <property type="entry name" value="MerR-type_HTH_dom"/>
</dbReference>
<evidence type="ECO:0000256" key="1">
    <source>
        <dbReference type="ARBA" id="ARBA00004496"/>
    </source>
</evidence>
<keyword evidence="6" id="KW-0175">Coiled coil</keyword>
<dbReference type="PROSITE" id="PS50937">
    <property type="entry name" value="HTH_MERR_2"/>
    <property type="match status" value="1"/>
</dbReference>
<dbReference type="Gene3D" id="1.10.1660.10">
    <property type="match status" value="1"/>
</dbReference>
<accession>A0ABY4E6M1</accession>
<protein>
    <submittedName>
        <fullName evidence="8">Cu(I)-responsive transcriptional regulator</fullName>
    </submittedName>
</protein>
<dbReference type="InterPro" id="IPR047057">
    <property type="entry name" value="MerR_fam"/>
</dbReference>
<dbReference type="RefSeq" id="WP_058357290.1">
    <property type="nucleotide sequence ID" value="NZ_CABKVG010000010.1"/>
</dbReference>
<dbReference type="NCBIfam" id="TIGR02044">
    <property type="entry name" value="CueR"/>
    <property type="match status" value="1"/>
</dbReference>
<feature type="coiled-coil region" evidence="6">
    <location>
        <begin position="81"/>
        <end position="108"/>
    </location>
</feature>
<evidence type="ECO:0000256" key="2">
    <source>
        <dbReference type="ARBA" id="ARBA00022490"/>
    </source>
</evidence>
<dbReference type="InterPro" id="IPR009061">
    <property type="entry name" value="DNA-bd_dom_put_sf"/>
</dbReference>